<evidence type="ECO:0000259" key="8">
    <source>
        <dbReference type="SMART" id="SM00277"/>
    </source>
</evidence>
<dbReference type="EMBL" id="JADFTS010000002">
    <property type="protein sequence ID" value="KAF9619251.1"/>
    <property type="molecule type" value="Genomic_DNA"/>
</dbReference>
<dbReference type="Gene3D" id="3.90.70.10">
    <property type="entry name" value="Cysteine proteinases"/>
    <property type="match status" value="1"/>
</dbReference>
<feature type="signal peptide" evidence="7">
    <location>
        <begin position="1"/>
        <end position="19"/>
    </location>
</feature>
<dbReference type="InterPro" id="IPR025660">
    <property type="entry name" value="Pept_his_AS"/>
</dbReference>
<dbReference type="SMART" id="SM00645">
    <property type="entry name" value="Pept_C1"/>
    <property type="match status" value="1"/>
</dbReference>
<comment type="caution">
    <text evidence="11">The sequence shown here is derived from an EMBL/GenBank/DDBJ whole genome shotgun (WGS) entry which is preliminary data.</text>
</comment>
<evidence type="ECO:0000259" key="9">
    <source>
        <dbReference type="SMART" id="SM00645"/>
    </source>
</evidence>
<dbReference type="PRINTS" id="PR00705">
    <property type="entry name" value="PAPAIN"/>
</dbReference>
<feature type="domain" description="Granulins" evidence="8">
    <location>
        <begin position="359"/>
        <end position="412"/>
    </location>
</feature>
<dbReference type="SMART" id="SM00848">
    <property type="entry name" value="Inhibitor_I29"/>
    <property type="match status" value="1"/>
</dbReference>
<evidence type="ECO:0000259" key="10">
    <source>
        <dbReference type="SMART" id="SM00848"/>
    </source>
</evidence>
<keyword evidence="2" id="KW-0645">Protease</keyword>
<keyword evidence="12" id="KW-1185">Reference proteome</keyword>
<proteinExistence type="inferred from homology"/>
<sequence length="430" mass="47575">MSVLLYLIVLINLSVSSLTTDLFNTWCEKHGKSYSSEEEKFFRLRVFEDNLAFVTEHNRMKNSTYTLALNDFADLTHLEFKTSWLGLKLPPLGVQSVKELSMPLRSSRIVHKIPSSIDWRTKGAVTSVKNQASCGASWAFSAIGAIEGIHKIATGSLVSLSEQELLDCEKSYSSGCSGGLMDTAFQWAIESHGIGTKEDYPYQAGERTCNMKVIFVSDTTALHKFCLLKRSIITIDGYTSVPRNDEEQLLHAIASQPVSAGISASERAFQFYSKGIFSGSCSSSLDHAVLIVGYSSENRTDYLILKNSWGRNWGLNGYMHIQRNSGNQEGVCGINILASYPIKTSSKLAVPMSKLRANCDLLRYCKEGETCCCSKRFIICLSWICCMWTNPVCCKGHCCATGYLCDARTGDCYEVCLCPFSLALLLVLSS</sequence>
<gene>
    <name evidence="11" type="ORF">IFM89_005805</name>
</gene>
<dbReference type="CDD" id="cd02248">
    <property type="entry name" value="Peptidase_C1A"/>
    <property type="match status" value="1"/>
</dbReference>
<dbReference type="AlphaFoldDB" id="A0A835IK40"/>
<keyword evidence="6" id="KW-1015">Disulfide bond</keyword>
<dbReference type="SUPFAM" id="SSF54001">
    <property type="entry name" value="Cysteine proteinases"/>
    <property type="match status" value="1"/>
</dbReference>
<evidence type="ECO:0000313" key="11">
    <source>
        <dbReference type="EMBL" id="KAF9619251.1"/>
    </source>
</evidence>
<feature type="domain" description="Peptidase C1A papain C-terminal" evidence="9">
    <location>
        <begin position="113"/>
        <end position="342"/>
    </location>
</feature>
<organism evidence="11 12">
    <name type="scientific">Coptis chinensis</name>
    <dbReference type="NCBI Taxonomy" id="261450"/>
    <lineage>
        <taxon>Eukaryota</taxon>
        <taxon>Viridiplantae</taxon>
        <taxon>Streptophyta</taxon>
        <taxon>Embryophyta</taxon>
        <taxon>Tracheophyta</taxon>
        <taxon>Spermatophyta</taxon>
        <taxon>Magnoliopsida</taxon>
        <taxon>Ranunculales</taxon>
        <taxon>Ranunculaceae</taxon>
        <taxon>Coptidoideae</taxon>
        <taxon>Coptis</taxon>
    </lineage>
</organism>
<reference evidence="11 12" key="1">
    <citation type="submission" date="2020-10" db="EMBL/GenBank/DDBJ databases">
        <title>The Coptis chinensis genome and diversification of protoberbering-type alkaloids.</title>
        <authorList>
            <person name="Wang B."/>
            <person name="Shu S."/>
            <person name="Song C."/>
            <person name="Liu Y."/>
        </authorList>
    </citation>
    <scope>NUCLEOTIDE SEQUENCE [LARGE SCALE GENOMIC DNA]</scope>
    <source>
        <strain evidence="11">HL-2020</strain>
        <tissue evidence="11">Leaf</tissue>
    </source>
</reference>
<dbReference type="InterPro" id="IPR038765">
    <property type="entry name" value="Papain-like_cys_pep_sf"/>
</dbReference>
<evidence type="ECO:0000256" key="5">
    <source>
        <dbReference type="ARBA" id="ARBA00022807"/>
    </source>
</evidence>
<evidence type="ECO:0000256" key="6">
    <source>
        <dbReference type="ARBA" id="ARBA00023157"/>
    </source>
</evidence>
<evidence type="ECO:0000256" key="2">
    <source>
        <dbReference type="ARBA" id="ARBA00022670"/>
    </source>
</evidence>
<keyword evidence="4" id="KW-0378">Hydrolase</keyword>
<name>A0A835IK40_9MAGN</name>
<dbReference type="PANTHER" id="PTHR12411">
    <property type="entry name" value="CYSTEINE PROTEASE FAMILY C1-RELATED"/>
    <property type="match status" value="1"/>
</dbReference>
<dbReference type="Gene3D" id="2.10.25.160">
    <property type="entry name" value="Granulin"/>
    <property type="match status" value="1"/>
</dbReference>
<feature type="domain" description="Cathepsin propeptide inhibitor" evidence="10">
    <location>
        <begin position="23"/>
        <end position="80"/>
    </location>
</feature>
<evidence type="ECO:0000256" key="3">
    <source>
        <dbReference type="ARBA" id="ARBA00022729"/>
    </source>
</evidence>
<dbReference type="InterPro" id="IPR000668">
    <property type="entry name" value="Peptidase_C1A_C"/>
</dbReference>
<dbReference type="OrthoDB" id="10253408at2759"/>
<evidence type="ECO:0000256" key="7">
    <source>
        <dbReference type="SAM" id="SignalP"/>
    </source>
</evidence>
<dbReference type="Pfam" id="PF08246">
    <property type="entry name" value="Inhibitor_I29"/>
    <property type="match status" value="1"/>
</dbReference>
<feature type="chain" id="PRO_5032573342" evidence="7">
    <location>
        <begin position="20"/>
        <end position="430"/>
    </location>
</feature>
<dbReference type="Proteomes" id="UP000631114">
    <property type="component" value="Unassembled WGS sequence"/>
</dbReference>
<dbReference type="GO" id="GO:0008234">
    <property type="term" value="F:cysteine-type peptidase activity"/>
    <property type="evidence" value="ECO:0007669"/>
    <property type="project" value="UniProtKB-KW"/>
</dbReference>
<dbReference type="PROSITE" id="PS00639">
    <property type="entry name" value="THIOL_PROTEASE_HIS"/>
    <property type="match status" value="1"/>
</dbReference>
<keyword evidence="3 7" id="KW-0732">Signal</keyword>
<dbReference type="InterPro" id="IPR039417">
    <property type="entry name" value="Peptidase_C1A_papain-like"/>
</dbReference>
<dbReference type="SMART" id="SM00277">
    <property type="entry name" value="GRAN"/>
    <property type="match status" value="1"/>
</dbReference>
<evidence type="ECO:0000313" key="12">
    <source>
        <dbReference type="Proteomes" id="UP000631114"/>
    </source>
</evidence>
<dbReference type="InterPro" id="IPR013128">
    <property type="entry name" value="Peptidase_C1A"/>
</dbReference>
<dbReference type="Pfam" id="PF00112">
    <property type="entry name" value="Peptidase_C1"/>
    <property type="match status" value="1"/>
</dbReference>
<evidence type="ECO:0000256" key="4">
    <source>
        <dbReference type="ARBA" id="ARBA00022801"/>
    </source>
</evidence>
<dbReference type="InterPro" id="IPR000118">
    <property type="entry name" value="Granulin"/>
</dbReference>
<dbReference type="InterPro" id="IPR037277">
    <property type="entry name" value="Granulin_sf"/>
</dbReference>
<evidence type="ECO:0000256" key="1">
    <source>
        <dbReference type="ARBA" id="ARBA00008455"/>
    </source>
</evidence>
<dbReference type="FunFam" id="3.90.70.10:FF:000067">
    <property type="entry name" value="Senescence-specific cysteine protease"/>
    <property type="match status" value="1"/>
</dbReference>
<protein>
    <submittedName>
        <fullName evidence="11">Uncharacterized protein</fullName>
    </submittedName>
</protein>
<keyword evidence="5" id="KW-0788">Thiol protease</keyword>
<comment type="similarity">
    <text evidence="1">Belongs to the peptidase C1 family.</text>
</comment>
<dbReference type="InterPro" id="IPR013201">
    <property type="entry name" value="Prot_inhib_I29"/>
</dbReference>
<dbReference type="GO" id="GO:0006508">
    <property type="term" value="P:proteolysis"/>
    <property type="evidence" value="ECO:0007669"/>
    <property type="project" value="UniProtKB-KW"/>
</dbReference>
<accession>A0A835IK40</accession>